<dbReference type="Gene3D" id="1.10.287.130">
    <property type="match status" value="1"/>
</dbReference>
<feature type="domain" description="PAC" evidence="7">
    <location>
        <begin position="87"/>
        <end position="135"/>
    </location>
</feature>
<dbReference type="PRINTS" id="PR00344">
    <property type="entry name" value="BCTRLSENSOR"/>
</dbReference>
<dbReference type="PANTHER" id="PTHR43065:SF42">
    <property type="entry name" value="TWO-COMPONENT SENSOR PPRA"/>
    <property type="match status" value="1"/>
</dbReference>
<comment type="catalytic activity">
    <reaction evidence="1">
        <text>ATP + protein L-histidine = ADP + protein N-phospho-L-histidine.</text>
        <dbReference type="EC" id="2.7.13.3"/>
    </reaction>
</comment>
<dbReference type="NCBIfam" id="TIGR00229">
    <property type="entry name" value="sensory_box"/>
    <property type="match status" value="3"/>
</dbReference>
<dbReference type="HOGENOM" id="CLU_000445_114_51_7"/>
<dbReference type="SMART" id="SM00086">
    <property type="entry name" value="PAC"/>
    <property type="match status" value="3"/>
</dbReference>
<dbReference type="Pfam" id="PF02518">
    <property type="entry name" value="HATPase_c"/>
    <property type="match status" value="1"/>
</dbReference>
<dbReference type="SUPFAM" id="SSF55874">
    <property type="entry name" value="ATPase domain of HSP90 chaperone/DNA topoisomerase II/histidine kinase"/>
    <property type="match status" value="1"/>
</dbReference>
<dbReference type="PROSITE" id="PS50110">
    <property type="entry name" value="RESPONSE_REGULATORY"/>
    <property type="match status" value="1"/>
</dbReference>
<evidence type="ECO:0000256" key="3">
    <source>
        <dbReference type="PROSITE-ProRule" id="PRU00169"/>
    </source>
</evidence>
<dbReference type="InterPro" id="IPR003594">
    <property type="entry name" value="HATPase_dom"/>
</dbReference>
<dbReference type="GO" id="GO:0004673">
    <property type="term" value="F:protein histidine kinase activity"/>
    <property type="evidence" value="ECO:0007669"/>
    <property type="project" value="UniProtKB-EC"/>
</dbReference>
<dbReference type="InterPro" id="IPR000014">
    <property type="entry name" value="PAS"/>
</dbReference>
<keyword evidence="9" id="KW-1185">Reference proteome</keyword>
<feature type="domain" description="Histidine kinase" evidence="4">
    <location>
        <begin position="409"/>
        <end position="634"/>
    </location>
</feature>
<dbReference type="KEGG" id="dsf:UWK_00325"/>
<evidence type="ECO:0000313" key="8">
    <source>
        <dbReference type="EMBL" id="AGF76910.1"/>
    </source>
</evidence>
<dbReference type="Gene3D" id="3.30.450.20">
    <property type="entry name" value="PAS domain"/>
    <property type="match status" value="3"/>
</dbReference>
<dbReference type="STRING" id="1167006.UWK_00325"/>
<dbReference type="AlphaFoldDB" id="M1PAV9"/>
<dbReference type="EMBL" id="CP003985">
    <property type="protein sequence ID" value="AGF76910.1"/>
    <property type="molecule type" value="Genomic_DNA"/>
</dbReference>
<dbReference type="Pfam" id="PF00072">
    <property type="entry name" value="Response_reg"/>
    <property type="match status" value="1"/>
</dbReference>
<dbReference type="RefSeq" id="WP_015402609.1">
    <property type="nucleotide sequence ID" value="NC_020304.1"/>
</dbReference>
<dbReference type="GO" id="GO:0000160">
    <property type="term" value="P:phosphorelay signal transduction system"/>
    <property type="evidence" value="ECO:0007669"/>
    <property type="project" value="InterPro"/>
</dbReference>
<dbReference type="eggNOG" id="COG0784">
    <property type="taxonomic scope" value="Bacteria"/>
</dbReference>
<feature type="domain" description="PAS" evidence="6">
    <location>
        <begin position="136"/>
        <end position="211"/>
    </location>
</feature>
<feature type="domain" description="PAS" evidence="6">
    <location>
        <begin position="15"/>
        <end position="73"/>
    </location>
</feature>
<dbReference type="eggNOG" id="COG4191">
    <property type="taxonomic scope" value="Bacteria"/>
</dbReference>
<dbReference type="EC" id="2.7.13.3" evidence="2"/>
<evidence type="ECO:0000259" key="7">
    <source>
        <dbReference type="PROSITE" id="PS50113"/>
    </source>
</evidence>
<organism evidence="8 9">
    <name type="scientific">Desulfocapsa sulfexigens (strain DSM 10523 / SB164P1)</name>
    <dbReference type="NCBI Taxonomy" id="1167006"/>
    <lineage>
        <taxon>Bacteria</taxon>
        <taxon>Pseudomonadati</taxon>
        <taxon>Thermodesulfobacteriota</taxon>
        <taxon>Desulfobulbia</taxon>
        <taxon>Desulfobulbales</taxon>
        <taxon>Desulfocapsaceae</taxon>
        <taxon>Desulfocapsa</taxon>
    </lineage>
</organism>
<accession>M1PAV9</accession>
<dbReference type="PROSITE" id="PS50109">
    <property type="entry name" value="HIS_KIN"/>
    <property type="match status" value="1"/>
</dbReference>
<dbReference type="Gene3D" id="3.30.565.10">
    <property type="entry name" value="Histidine kinase-like ATPase, C-terminal domain"/>
    <property type="match status" value="1"/>
</dbReference>
<dbReference type="PANTHER" id="PTHR43065">
    <property type="entry name" value="SENSOR HISTIDINE KINASE"/>
    <property type="match status" value="1"/>
</dbReference>
<feature type="modified residue" description="4-aspartylphosphate" evidence="3">
    <location>
        <position position="706"/>
    </location>
</feature>
<dbReference type="SMART" id="SM00387">
    <property type="entry name" value="HATPase_c"/>
    <property type="match status" value="1"/>
</dbReference>
<proteinExistence type="predicted"/>
<dbReference type="SUPFAM" id="SSF55785">
    <property type="entry name" value="PYP-like sensor domain (PAS domain)"/>
    <property type="match status" value="3"/>
</dbReference>
<dbReference type="SUPFAM" id="SSF52172">
    <property type="entry name" value="CheY-like"/>
    <property type="match status" value="1"/>
</dbReference>
<sequence>MENRPPCKEFNQKAGNDFYDNIIQTTLDGFWLVSTCGKLLDVNSTYCGMSGYSKAELLNMSISDIEALETAHETANSINKIQTTGSARFETVHRRKDGSTFQVEISTTFLATENQFVAFIRDISERKQAEDALRVSEENYRMLFESANDAIFVYHTSPDGMPSKFIKINQKASEMLGYSSEELLSFSPDNLVVPEKLSVIPGIVEEKKKKGGNCIFEITLMCKDGRHLEVEISDHSFMVKGTPYTLSIVRDVTDRKKVDAALKYSKLQLEAVFNNLDAAIYITDINSGEILYTNDYMTNVWGKDLTGQICWQSIHKNKTGPCEFCTNDKLIDDDGNSTDPYIWELYNYRVNRWYEVHDQAIPWANGKLVRLSVAIDITERKNQEDQKLEASLQKEQLRKLQSLKTMAGAIAHRFNNAMMVVQGNLELMTLTLPAGSSEYEMASSAAKAASGASQVGSMMLSYVGQRPLKRQDIPLDILVRESVTTLQTLLHPSIALRFTPSEKRLYCSMDQQQIKEVIESILTNGIEALDGGVGTIQISFGTDFFTTDLFPVAFQNDSIKDGVYTYCQIKDTGHGVEPRDLSRIFEPFFTTRFVGRGLGLALTVGVMQSHHGAITIESVRGQGTTVRVLLPSVSPTQKMIPSDDCQSEAVQLSGNILIADDEEMVLDVGRQMLELLGFTVHTAMDGQEAVEKISKNDIDFCAIVLDISMPKTDGIEAMNIIRGINPTLPILLSSGYSEDDLPFNEGKGNKPDGFLSKPFQLFNMERCLEKLLS</sequence>
<name>M1PAV9_DESSD</name>
<evidence type="ECO:0000256" key="2">
    <source>
        <dbReference type="ARBA" id="ARBA00012438"/>
    </source>
</evidence>
<dbReference type="OrthoDB" id="9806821at2"/>
<dbReference type="InterPro" id="IPR036890">
    <property type="entry name" value="HATPase_C_sf"/>
</dbReference>
<dbReference type="InterPro" id="IPR001610">
    <property type="entry name" value="PAC"/>
</dbReference>
<dbReference type="InterPro" id="IPR005467">
    <property type="entry name" value="His_kinase_dom"/>
</dbReference>
<dbReference type="InterPro" id="IPR000700">
    <property type="entry name" value="PAS-assoc_C"/>
</dbReference>
<dbReference type="Pfam" id="PF13426">
    <property type="entry name" value="PAS_9"/>
    <property type="match status" value="2"/>
</dbReference>
<dbReference type="InterPro" id="IPR001789">
    <property type="entry name" value="Sig_transdc_resp-reg_receiver"/>
</dbReference>
<dbReference type="InterPro" id="IPR004358">
    <property type="entry name" value="Sig_transdc_His_kin-like_C"/>
</dbReference>
<dbReference type="Proteomes" id="UP000011721">
    <property type="component" value="Chromosome"/>
</dbReference>
<feature type="domain" description="Response regulatory" evidence="5">
    <location>
        <begin position="655"/>
        <end position="772"/>
    </location>
</feature>
<dbReference type="eggNOG" id="COG2202">
    <property type="taxonomic scope" value="Bacteria"/>
</dbReference>
<dbReference type="CDD" id="cd00156">
    <property type="entry name" value="REC"/>
    <property type="match status" value="1"/>
</dbReference>
<dbReference type="InterPro" id="IPR011006">
    <property type="entry name" value="CheY-like_superfamily"/>
</dbReference>
<dbReference type="SMART" id="SM00448">
    <property type="entry name" value="REC"/>
    <property type="match status" value="1"/>
</dbReference>
<evidence type="ECO:0000256" key="1">
    <source>
        <dbReference type="ARBA" id="ARBA00000085"/>
    </source>
</evidence>
<dbReference type="SMART" id="SM00091">
    <property type="entry name" value="PAS"/>
    <property type="match status" value="3"/>
</dbReference>
<gene>
    <name evidence="8" type="ordered locus">UWK_00325</name>
</gene>
<evidence type="ECO:0000259" key="5">
    <source>
        <dbReference type="PROSITE" id="PS50110"/>
    </source>
</evidence>
<reference evidence="9" key="1">
    <citation type="journal article" date="2013" name="Stand. Genomic Sci.">
        <title>Complete genome sequence of Desulfocapsa sulfexigens, a marine deltaproteobacterium specialized in disproportionating inorganic sulfur compounds.</title>
        <authorList>
            <person name="Finster K.W."/>
            <person name="Kjeldsen K.U."/>
            <person name="Kube M."/>
            <person name="Reinhardt R."/>
            <person name="Mussmann M."/>
            <person name="Amann R."/>
            <person name="Schreiber L."/>
        </authorList>
    </citation>
    <scope>NUCLEOTIDE SEQUENCE [LARGE SCALE GENOMIC DNA]</scope>
    <source>
        <strain evidence="9">DSM 10523 / SB164P1</strain>
    </source>
</reference>
<dbReference type="Pfam" id="PF13188">
    <property type="entry name" value="PAS_8"/>
    <property type="match status" value="1"/>
</dbReference>
<dbReference type="PROSITE" id="PS50112">
    <property type="entry name" value="PAS"/>
    <property type="match status" value="2"/>
</dbReference>
<protein>
    <recommendedName>
        <fullName evidence="2">histidine kinase</fullName>
        <ecNumber evidence="2">2.7.13.3</ecNumber>
    </recommendedName>
</protein>
<evidence type="ECO:0000313" key="9">
    <source>
        <dbReference type="Proteomes" id="UP000011721"/>
    </source>
</evidence>
<keyword evidence="3" id="KW-0597">Phosphoprotein</keyword>
<evidence type="ECO:0000259" key="6">
    <source>
        <dbReference type="PROSITE" id="PS50112"/>
    </source>
</evidence>
<dbReference type="CDD" id="cd00130">
    <property type="entry name" value="PAS"/>
    <property type="match status" value="2"/>
</dbReference>
<dbReference type="PROSITE" id="PS50113">
    <property type="entry name" value="PAC"/>
    <property type="match status" value="1"/>
</dbReference>
<evidence type="ECO:0000259" key="4">
    <source>
        <dbReference type="PROSITE" id="PS50109"/>
    </source>
</evidence>
<dbReference type="InterPro" id="IPR035965">
    <property type="entry name" value="PAS-like_dom_sf"/>
</dbReference>
<dbReference type="Gene3D" id="3.40.50.2300">
    <property type="match status" value="1"/>
</dbReference>